<evidence type="ECO:0000256" key="1">
    <source>
        <dbReference type="ARBA" id="ARBA00022763"/>
    </source>
</evidence>
<dbReference type="InterPro" id="IPR014048">
    <property type="entry name" value="MethylDNA_cys_MeTrfase_DNA-bd"/>
</dbReference>
<dbReference type="InterPro" id="IPR052520">
    <property type="entry name" value="ATL_DNA_repair"/>
</dbReference>
<dbReference type="Gene3D" id="1.10.10.10">
    <property type="entry name" value="Winged helix-like DNA-binding domain superfamily/Winged helix DNA-binding domain"/>
    <property type="match status" value="1"/>
</dbReference>
<dbReference type="EMBL" id="JACYTP010000002">
    <property type="protein sequence ID" value="MBD8511934.1"/>
    <property type="molecule type" value="Genomic_DNA"/>
</dbReference>
<evidence type="ECO:0000313" key="4">
    <source>
        <dbReference type="Proteomes" id="UP000649768"/>
    </source>
</evidence>
<dbReference type="InterPro" id="IPR036217">
    <property type="entry name" value="MethylDNA_cys_MeTrfase_DNAb"/>
</dbReference>
<sequence>MDDFKNQIYSQIAQIPDGKVSTYGDIARFAGFPGYARHVGKLLGQLPEGSTLPWFRVINSQGKISQQGDDFLRQRQCLIADGIEVSVTGRIALKRYRWDGYPEERSPE</sequence>
<protein>
    <submittedName>
        <fullName evidence="3">MGMT family protein</fullName>
    </submittedName>
</protein>
<dbReference type="Proteomes" id="UP000649768">
    <property type="component" value="Unassembled WGS sequence"/>
</dbReference>
<evidence type="ECO:0000313" key="3">
    <source>
        <dbReference type="EMBL" id="MBD8511934.1"/>
    </source>
</evidence>
<reference evidence="3 4" key="1">
    <citation type="submission" date="2020-09" db="EMBL/GenBank/DDBJ databases">
        <title>Photobacterium sp. CAU 1568 isolated from sand of Sido Beach.</title>
        <authorList>
            <person name="Kim W."/>
        </authorList>
    </citation>
    <scope>NUCLEOTIDE SEQUENCE [LARGE SCALE GENOMIC DNA]</scope>
    <source>
        <strain evidence="3 4">CAU 1568</strain>
    </source>
</reference>
<proteinExistence type="predicted"/>
<gene>
    <name evidence="3" type="ORF">IFO68_04440</name>
</gene>
<dbReference type="CDD" id="cd06445">
    <property type="entry name" value="ATase"/>
    <property type="match status" value="1"/>
</dbReference>
<comment type="caution">
    <text evidence="3">The sequence shown here is derived from an EMBL/GenBank/DDBJ whole genome shotgun (WGS) entry which is preliminary data.</text>
</comment>
<dbReference type="RefSeq" id="WP_192014764.1">
    <property type="nucleotide sequence ID" value="NZ_JACYTP010000002.1"/>
</dbReference>
<evidence type="ECO:0000259" key="2">
    <source>
        <dbReference type="Pfam" id="PF01035"/>
    </source>
</evidence>
<accession>A0ABR9BHC2</accession>
<dbReference type="PANTHER" id="PTHR42942:SF1">
    <property type="entry name" value="ALKYLTRANSFERASE-LIKE PROTEIN 1"/>
    <property type="match status" value="1"/>
</dbReference>
<name>A0ABR9BHC2_9GAMM</name>
<keyword evidence="4" id="KW-1185">Reference proteome</keyword>
<feature type="domain" description="Methylated-DNA-[protein]-cysteine S-methyltransferase DNA binding" evidence="2">
    <location>
        <begin position="3"/>
        <end position="82"/>
    </location>
</feature>
<organism evidence="3 4">
    <name type="scientific">Photobacterium arenosum</name>
    <dbReference type="NCBI Taxonomy" id="2774143"/>
    <lineage>
        <taxon>Bacteria</taxon>
        <taxon>Pseudomonadati</taxon>
        <taxon>Pseudomonadota</taxon>
        <taxon>Gammaproteobacteria</taxon>
        <taxon>Vibrionales</taxon>
        <taxon>Vibrionaceae</taxon>
        <taxon>Photobacterium</taxon>
    </lineage>
</organism>
<dbReference type="SUPFAM" id="SSF46767">
    <property type="entry name" value="Methylated DNA-protein cysteine methyltransferase, C-terminal domain"/>
    <property type="match status" value="1"/>
</dbReference>
<keyword evidence="1" id="KW-0227">DNA damage</keyword>
<dbReference type="PANTHER" id="PTHR42942">
    <property type="entry name" value="6-O-METHYLGUANINE DNA METHYLTRANSFERASE"/>
    <property type="match status" value="1"/>
</dbReference>
<dbReference type="Pfam" id="PF01035">
    <property type="entry name" value="DNA_binding_1"/>
    <property type="match status" value="1"/>
</dbReference>
<dbReference type="InterPro" id="IPR036388">
    <property type="entry name" value="WH-like_DNA-bd_sf"/>
</dbReference>